<dbReference type="Pfam" id="PF00078">
    <property type="entry name" value="RVT_1"/>
    <property type="match status" value="1"/>
</dbReference>
<gene>
    <name evidence="2" type="ORF">AK812_SmicGene18377</name>
</gene>
<dbReference type="InterPro" id="IPR000477">
    <property type="entry name" value="RT_dom"/>
</dbReference>
<reference evidence="2 3" key="1">
    <citation type="submission" date="2016-02" db="EMBL/GenBank/DDBJ databases">
        <title>Genome analysis of coral dinoflagellate symbionts highlights evolutionary adaptations to a symbiotic lifestyle.</title>
        <authorList>
            <person name="Aranda M."/>
            <person name="Li Y."/>
            <person name="Liew Y.J."/>
            <person name="Baumgarten S."/>
            <person name="Simakov O."/>
            <person name="Wilson M."/>
            <person name="Piel J."/>
            <person name="Ashoor H."/>
            <person name="Bougouffa S."/>
            <person name="Bajic V.B."/>
            <person name="Ryu T."/>
            <person name="Ravasi T."/>
            <person name="Bayer T."/>
            <person name="Micklem G."/>
            <person name="Kim H."/>
            <person name="Bhak J."/>
            <person name="Lajeunesse T.C."/>
            <person name="Voolstra C.R."/>
        </authorList>
    </citation>
    <scope>NUCLEOTIDE SEQUENCE [LARGE SCALE GENOMIC DNA]</scope>
    <source>
        <strain evidence="2 3">CCMP2467</strain>
    </source>
</reference>
<dbReference type="PROSITE" id="PS50878">
    <property type="entry name" value="RT_POL"/>
    <property type="match status" value="1"/>
</dbReference>
<comment type="caution">
    <text evidence="2">The sequence shown here is derived from an EMBL/GenBank/DDBJ whole genome shotgun (WGS) entry which is preliminary data.</text>
</comment>
<proteinExistence type="predicted"/>
<evidence type="ECO:0000313" key="2">
    <source>
        <dbReference type="EMBL" id="OLP99104.1"/>
    </source>
</evidence>
<accession>A0A1Q9DVB6</accession>
<dbReference type="Proteomes" id="UP000186817">
    <property type="component" value="Unassembled WGS sequence"/>
</dbReference>
<sequence length="800" mass="87844">MVSLDPSRAFDLLGRQALDASLLSAGVPDDLRAAVLMVHETCRYHVRHGTYQDTFATQVGVRQGCARSPLLYALYTAWLHERIASETSEGWAQHFMTIFADDKHLSWETHSLEDLHFVSKCVQITFRLLKESGMQVNPEKSKIVVALRSSAAKRWLHSSVLLMVSLSPWAHRTSHCGFSRTEPCNPESECTTELTVKVASAREESEGYHGRMAAVGGSFPVQSKQWEADTSNKWRKPESKGTGRSYGGWNTKRKTPEQEDKKNSLDKDTQLLLQLMTRMTLRHEKELSRVRADTSFVMFCDVGDHGCLQQLKATGENWQEQFAAQRVTTSLKIIMMLSLLKALRTKLEQVMVDTEVTEKDKTLAWLSEGASDLTPCWNYLEWNSTEKKEQVASVPPIKLQEILNILDKLEQSVPQPGILTDFRNTKGMDGKPSEVVPFLISIGLRQAATAEVHAGLQKLSGCSCMKLAACRLRPDRGQRPQLVKKIEEAFMATEYCDWGGECLRLATFAEPQGTAVGVTATQSNCPSQQQDQDAVCAVSAYVGTLPAMATLLNLPHDVYADMLECHLNDRFFYAKEEPDEESYDAHVSVQGEAWLEYARSDSAPHRVAEGLSQKRGIVTAAPRAGMAFIHGAAKRISSEGSEDGLPSVCRLVAGAELTLCTLSVAQPVVPAAGIVIPIAARRGSRISQVTMQNTAAATVAMDVAEPGENFGSFTGYDSGTGAGVNTASSRPASVQMQMLMDGLDNEGKDLPATASGDTCAWQQTSDPACSTSALQNSGEDGRCNDEQFTYDLDVFFDELD</sequence>
<organism evidence="2 3">
    <name type="scientific">Symbiodinium microadriaticum</name>
    <name type="common">Dinoflagellate</name>
    <name type="synonym">Zooxanthella microadriatica</name>
    <dbReference type="NCBI Taxonomy" id="2951"/>
    <lineage>
        <taxon>Eukaryota</taxon>
        <taxon>Sar</taxon>
        <taxon>Alveolata</taxon>
        <taxon>Dinophyceae</taxon>
        <taxon>Suessiales</taxon>
        <taxon>Symbiodiniaceae</taxon>
        <taxon>Symbiodinium</taxon>
    </lineage>
</organism>
<dbReference type="OrthoDB" id="413360at2759"/>
<evidence type="ECO:0000256" key="1">
    <source>
        <dbReference type="SAM" id="MobiDB-lite"/>
    </source>
</evidence>
<name>A0A1Q9DVB6_SYMMI</name>
<evidence type="ECO:0000313" key="3">
    <source>
        <dbReference type="Proteomes" id="UP000186817"/>
    </source>
</evidence>
<feature type="compositionally biased region" description="Basic and acidic residues" evidence="1">
    <location>
        <begin position="254"/>
        <end position="266"/>
    </location>
</feature>
<protein>
    <submittedName>
        <fullName evidence="2">Uncharacterized protein</fullName>
    </submittedName>
</protein>
<feature type="region of interest" description="Disordered" evidence="1">
    <location>
        <begin position="226"/>
        <end position="266"/>
    </location>
</feature>
<keyword evidence="3" id="KW-1185">Reference proteome</keyword>
<dbReference type="EMBL" id="LSRX01000374">
    <property type="protein sequence ID" value="OLP99104.1"/>
    <property type="molecule type" value="Genomic_DNA"/>
</dbReference>
<feature type="compositionally biased region" description="Basic and acidic residues" evidence="1">
    <location>
        <begin position="226"/>
        <end position="241"/>
    </location>
</feature>
<dbReference type="AlphaFoldDB" id="A0A1Q9DVB6"/>